<evidence type="ECO:0000313" key="1">
    <source>
        <dbReference type="EMBL" id="NYK08826.1"/>
    </source>
</evidence>
<reference evidence="1 2" key="1">
    <citation type="submission" date="2020-07" db="EMBL/GenBank/DDBJ databases">
        <title>Sequencing the genomes of 1000 actinobacteria strains.</title>
        <authorList>
            <person name="Klenk H.-P."/>
        </authorList>
    </citation>
    <scope>NUCLEOTIDE SEQUENCE [LARGE SCALE GENOMIC DNA]</scope>
    <source>
        <strain evidence="1 2">DSM 15166</strain>
    </source>
</reference>
<dbReference type="RefSeq" id="WP_179699911.1">
    <property type="nucleotide sequence ID" value="NZ_BAAAHA010000004.1"/>
</dbReference>
<protein>
    <submittedName>
        <fullName evidence="1">Uncharacterized protein</fullName>
    </submittedName>
</protein>
<accession>A0A853DIB2</accession>
<dbReference type="AlphaFoldDB" id="A0A853DIB2"/>
<name>A0A853DIB2_9MICO</name>
<organism evidence="1 2">
    <name type="scientific">Leifsonia naganoensis</name>
    <dbReference type="NCBI Taxonomy" id="150025"/>
    <lineage>
        <taxon>Bacteria</taxon>
        <taxon>Bacillati</taxon>
        <taxon>Actinomycetota</taxon>
        <taxon>Actinomycetes</taxon>
        <taxon>Micrococcales</taxon>
        <taxon>Microbacteriaceae</taxon>
        <taxon>Leifsonia</taxon>
    </lineage>
</organism>
<keyword evidence="2" id="KW-1185">Reference proteome</keyword>
<dbReference type="EMBL" id="JACCHJ010000001">
    <property type="protein sequence ID" value="NYK08826.1"/>
    <property type="molecule type" value="Genomic_DNA"/>
</dbReference>
<gene>
    <name evidence="1" type="ORF">HNR14_000707</name>
</gene>
<proteinExistence type="predicted"/>
<sequence length="100" mass="10075">MMRITAVRRTAAEAAGGIADALPAVREMATRFPGGIAAGVDGTEEFDAAFNDATSALADTLPTVASLMKGTSDAIVATADDLLGADQQSATDLRAISSAF</sequence>
<comment type="caution">
    <text evidence="1">The sequence shown here is derived from an EMBL/GenBank/DDBJ whole genome shotgun (WGS) entry which is preliminary data.</text>
</comment>
<evidence type="ECO:0000313" key="2">
    <source>
        <dbReference type="Proteomes" id="UP000521075"/>
    </source>
</evidence>
<dbReference type="Proteomes" id="UP000521075">
    <property type="component" value="Unassembled WGS sequence"/>
</dbReference>